<dbReference type="GO" id="GO:0016209">
    <property type="term" value="F:antioxidant activity"/>
    <property type="evidence" value="ECO:0007669"/>
    <property type="project" value="InterPro"/>
</dbReference>
<dbReference type="InterPro" id="IPR013766">
    <property type="entry name" value="Thioredoxin_domain"/>
</dbReference>
<comment type="caution">
    <text evidence="2">The sequence shown here is derived from an EMBL/GenBank/DDBJ whole genome shotgun (WGS) entry which is preliminary data.</text>
</comment>
<feature type="domain" description="Thioredoxin" evidence="1">
    <location>
        <begin position="30"/>
        <end position="166"/>
    </location>
</feature>
<reference evidence="2 3" key="1">
    <citation type="submission" date="2019-03" db="EMBL/GenBank/DDBJ databases">
        <title>Genomic Encyclopedia of Type Strains, Phase IV (KMG-IV): sequencing the most valuable type-strain genomes for metagenomic binning, comparative biology and taxonomic classification.</title>
        <authorList>
            <person name="Goeker M."/>
        </authorList>
    </citation>
    <scope>NUCLEOTIDE SEQUENCE [LARGE SCALE GENOMIC DNA]</scope>
    <source>
        <strain evidence="2 3">DSM 16326</strain>
    </source>
</reference>
<dbReference type="InterPro" id="IPR036249">
    <property type="entry name" value="Thioredoxin-like_sf"/>
</dbReference>
<dbReference type="PROSITE" id="PS51352">
    <property type="entry name" value="THIOREDOXIN_2"/>
    <property type="match status" value="1"/>
</dbReference>
<dbReference type="InterPro" id="IPR000866">
    <property type="entry name" value="AhpC/TSA"/>
</dbReference>
<dbReference type="EMBL" id="SOQX01000001">
    <property type="protein sequence ID" value="TDY04042.1"/>
    <property type="molecule type" value="Genomic_DNA"/>
</dbReference>
<dbReference type="GO" id="GO:0016491">
    <property type="term" value="F:oxidoreductase activity"/>
    <property type="evidence" value="ECO:0007669"/>
    <property type="project" value="InterPro"/>
</dbReference>
<dbReference type="AlphaFoldDB" id="A0A4R8ISM1"/>
<gene>
    <name evidence="2" type="ORF">EDC23_0413</name>
</gene>
<organism evidence="2 3">
    <name type="scientific">Thiohalophilus thiocyanatoxydans</name>
    <dbReference type="NCBI Taxonomy" id="381308"/>
    <lineage>
        <taxon>Bacteria</taxon>
        <taxon>Pseudomonadati</taxon>
        <taxon>Pseudomonadota</taxon>
        <taxon>Gammaproteobacteria</taxon>
        <taxon>Thiohalomonadales</taxon>
        <taxon>Thiohalophilaceae</taxon>
        <taxon>Thiohalophilus</taxon>
    </lineage>
</organism>
<dbReference type="CDD" id="cd02966">
    <property type="entry name" value="TlpA_like_family"/>
    <property type="match status" value="1"/>
</dbReference>
<evidence type="ECO:0000313" key="2">
    <source>
        <dbReference type="EMBL" id="TDY04042.1"/>
    </source>
</evidence>
<name>A0A4R8ISM1_9GAMM</name>
<dbReference type="Proteomes" id="UP000294914">
    <property type="component" value="Unassembled WGS sequence"/>
</dbReference>
<dbReference type="OrthoDB" id="9785502at2"/>
<dbReference type="SUPFAM" id="SSF52833">
    <property type="entry name" value="Thioredoxin-like"/>
    <property type="match status" value="1"/>
</dbReference>
<evidence type="ECO:0000313" key="3">
    <source>
        <dbReference type="Proteomes" id="UP000294914"/>
    </source>
</evidence>
<evidence type="ECO:0000259" key="1">
    <source>
        <dbReference type="PROSITE" id="PS51352"/>
    </source>
</evidence>
<sequence>MVPMHTLRHLFLSIWLLFIAAGITHAETGHKVGQTAPGFALNSLAGDRVTLDSLTQQGHVLLVFWATECVYCYAHIEDFNALHDQYHDKGLTVAAINIAGEYEQEVREYVTDNGLNYLVLANRLDNLDVAEDYHVVGTPTLVLISPDNRVLFYGHNLPDIGKWLKE</sequence>
<dbReference type="PANTHER" id="PTHR42852:SF17">
    <property type="entry name" value="THIOREDOXIN-LIKE PROTEIN HI_1115"/>
    <property type="match status" value="1"/>
</dbReference>
<protein>
    <submittedName>
        <fullName evidence="2">Peroxiredoxin</fullName>
    </submittedName>
</protein>
<proteinExistence type="predicted"/>
<accession>A0A4R8ISM1</accession>
<dbReference type="Gene3D" id="3.40.30.10">
    <property type="entry name" value="Glutaredoxin"/>
    <property type="match status" value="1"/>
</dbReference>
<dbReference type="Pfam" id="PF00578">
    <property type="entry name" value="AhpC-TSA"/>
    <property type="match status" value="1"/>
</dbReference>
<dbReference type="PANTHER" id="PTHR42852">
    <property type="entry name" value="THIOL:DISULFIDE INTERCHANGE PROTEIN DSBE"/>
    <property type="match status" value="1"/>
</dbReference>
<keyword evidence="3" id="KW-1185">Reference proteome</keyword>
<dbReference type="InterPro" id="IPR050553">
    <property type="entry name" value="Thioredoxin_ResA/DsbE_sf"/>
</dbReference>